<organism evidence="5 6">
    <name type="scientific">Gloeophyllum trabeum (strain ATCC 11539 / FP-39264 / Madison 617)</name>
    <name type="common">Brown rot fungus</name>
    <dbReference type="NCBI Taxonomy" id="670483"/>
    <lineage>
        <taxon>Eukaryota</taxon>
        <taxon>Fungi</taxon>
        <taxon>Dikarya</taxon>
        <taxon>Basidiomycota</taxon>
        <taxon>Agaricomycotina</taxon>
        <taxon>Agaricomycetes</taxon>
        <taxon>Gloeophyllales</taxon>
        <taxon>Gloeophyllaceae</taxon>
        <taxon>Gloeophyllum</taxon>
    </lineage>
</organism>
<dbReference type="SUPFAM" id="SSF55811">
    <property type="entry name" value="Nudix"/>
    <property type="match status" value="1"/>
</dbReference>
<dbReference type="InterPro" id="IPR051325">
    <property type="entry name" value="Nudix_hydrolase_domain"/>
</dbReference>
<dbReference type="Gene3D" id="3.90.79.10">
    <property type="entry name" value="Nucleoside Triphosphate Pyrophosphohydrolase"/>
    <property type="match status" value="1"/>
</dbReference>
<dbReference type="AlphaFoldDB" id="S7Q8S5"/>
<dbReference type="Proteomes" id="UP000030669">
    <property type="component" value="Unassembled WGS sequence"/>
</dbReference>
<gene>
    <name evidence="5" type="ORF">GLOTRDRAFT_138655</name>
</gene>
<name>S7Q8S5_GLOTA</name>
<dbReference type="GO" id="GO:0004081">
    <property type="term" value="F:bis(5'-nucleosyl)-tetraphosphatase (asymmetrical) activity"/>
    <property type="evidence" value="ECO:0007669"/>
    <property type="project" value="TreeGrafter"/>
</dbReference>
<dbReference type="OrthoDB" id="276276at2759"/>
<keyword evidence="1 2" id="KW-0378">Hydrolase</keyword>
<dbReference type="PANTHER" id="PTHR21340:SF0">
    <property type="entry name" value="BIS(5'-NUCLEOSYL)-TETRAPHOSPHATASE [ASYMMETRICAL]"/>
    <property type="match status" value="1"/>
</dbReference>
<evidence type="ECO:0000256" key="3">
    <source>
        <dbReference type="SAM" id="MobiDB-lite"/>
    </source>
</evidence>
<protein>
    <recommendedName>
        <fullName evidence="4">Nudix hydrolase domain-containing protein</fullName>
    </recommendedName>
</protein>
<evidence type="ECO:0000313" key="6">
    <source>
        <dbReference type="Proteomes" id="UP000030669"/>
    </source>
</evidence>
<comment type="similarity">
    <text evidence="2">Belongs to the Nudix hydrolase family.</text>
</comment>
<dbReference type="PROSITE" id="PS51462">
    <property type="entry name" value="NUDIX"/>
    <property type="match status" value="1"/>
</dbReference>
<dbReference type="GO" id="GO:0006754">
    <property type="term" value="P:ATP biosynthetic process"/>
    <property type="evidence" value="ECO:0007669"/>
    <property type="project" value="TreeGrafter"/>
</dbReference>
<proteinExistence type="inferred from homology"/>
<dbReference type="InterPro" id="IPR020476">
    <property type="entry name" value="Nudix_hydrolase"/>
</dbReference>
<feature type="compositionally biased region" description="Polar residues" evidence="3">
    <location>
        <begin position="225"/>
        <end position="238"/>
    </location>
</feature>
<dbReference type="RefSeq" id="XP_007865943.1">
    <property type="nucleotide sequence ID" value="XM_007867752.1"/>
</dbReference>
<dbReference type="KEGG" id="gtr:GLOTRDRAFT_138655"/>
<dbReference type="PANTHER" id="PTHR21340">
    <property type="entry name" value="DIADENOSINE 5,5-P1,P4-TETRAPHOSPHATE PYROPHOSPHOHYDROLASE MUTT"/>
    <property type="match status" value="1"/>
</dbReference>
<feature type="domain" description="Nudix hydrolase" evidence="4">
    <location>
        <begin position="57"/>
        <end position="218"/>
    </location>
</feature>
<dbReference type="InterPro" id="IPR000086">
    <property type="entry name" value="NUDIX_hydrolase_dom"/>
</dbReference>
<dbReference type="GeneID" id="19304044"/>
<evidence type="ECO:0000256" key="2">
    <source>
        <dbReference type="RuleBase" id="RU003476"/>
    </source>
</evidence>
<dbReference type="OMA" id="REENTGM"/>
<dbReference type="eggNOG" id="ENOG502S9V3">
    <property type="taxonomic scope" value="Eukaryota"/>
</dbReference>
<keyword evidence="6" id="KW-1185">Reference proteome</keyword>
<dbReference type="PROSITE" id="PS00893">
    <property type="entry name" value="NUDIX_BOX"/>
    <property type="match status" value="1"/>
</dbReference>
<feature type="region of interest" description="Disordered" evidence="3">
    <location>
        <begin position="1"/>
        <end position="43"/>
    </location>
</feature>
<dbReference type="Pfam" id="PF00293">
    <property type="entry name" value="NUDIX"/>
    <property type="match status" value="1"/>
</dbReference>
<dbReference type="EMBL" id="KB469301">
    <property type="protein sequence ID" value="EPQ55927.1"/>
    <property type="molecule type" value="Genomic_DNA"/>
</dbReference>
<sequence>MFSFGRRQQAQASRQTQTSSQSQASRQLQSLRRPPGPPALSDLSTPAVPDSLWFASDFLLGAGMVILQPATDKIVVVYDSASRTWFLPKGRKDVGESTEQAALREAYEESGYRARFLPLVSYSRAPAPGSRFNEEATTEPIFLSTQYFRPRYENDYGGEYLTFWYVGEISENAVREEHTGMEDEQHYVSYLLSPAEALQRLGRTSVQGKIVEVAWILFNQTYRQRPDATQTEEPPQRTQRSSRSSMQRASRAAGGSA</sequence>
<feature type="compositionally biased region" description="Low complexity" evidence="3">
    <location>
        <begin position="239"/>
        <end position="257"/>
    </location>
</feature>
<dbReference type="PRINTS" id="PR00502">
    <property type="entry name" value="NUDIXFAMILY"/>
</dbReference>
<evidence type="ECO:0000313" key="5">
    <source>
        <dbReference type="EMBL" id="EPQ55927.1"/>
    </source>
</evidence>
<feature type="compositionally biased region" description="Low complexity" evidence="3">
    <location>
        <begin position="1"/>
        <end position="33"/>
    </location>
</feature>
<accession>S7Q8S5</accession>
<dbReference type="InterPro" id="IPR020084">
    <property type="entry name" value="NUDIX_hydrolase_CS"/>
</dbReference>
<dbReference type="InterPro" id="IPR015797">
    <property type="entry name" value="NUDIX_hydrolase-like_dom_sf"/>
</dbReference>
<evidence type="ECO:0000256" key="1">
    <source>
        <dbReference type="ARBA" id="ARBA00022801"/>
    </source>
</evidence>
<dbReference type="GO" id="GO:0006167">
    <property type="term" value="P:AMP biosynthetic process"/>
    <property type="evidence" value="ECO:0007669"/>
    <property type="project" value="TreeGrafter"/>
</dbReference>
<reference evidence="5 6" key="1">
    <citation type="journal article" date="2012" name="Science">
        <title>The Paleozoic origin of enzymatic lignin decomposition reconstructed from 31 fungal genomes.</title>
        <authorList>
            <person name="Floudas D."/>
            <person name="Binder M."/>
            <person name="Riley R."/>
            <person name="Barry K."/>
            <person name="Blanchette R.A."/>
            <person name="Henrissat B."/>
            <person name="Martinez A.T."/>
            <person name="Otillar R."/>
            <person name="Spatafora J.W."/>
            <person name="Yadav J.S."/>
            <person name="Aerts A."/>
            <person name="Benoit I."/>
            <person name="Boyd A."/>
            <person name="Carlson A."/>
            <person name="Copeland A."/>
            <person name="Coutinho P.M."/>
            <person name="de Vries R.P."/>
            <person name="Ferreira P."/>
            <person name="Findley K."/>
            <person name="Foster B."/>
            <person name="Gaskell J."/>
            <person name="Glotzer D."/>
            <person name="Gorecki P."/>
            <person name="Heitman J."/>
            <person name="Hesse C."/>
            <person name="Hori C."/>
            <person name="Igarashi K."/>
            <person name="Jurgens J.A."/>
            <person name="Kallen N."/>
            <person name="Kersten P."/>
            <person name="Kohler A."/>
            <person name="Kuees U."/>
            <person name="Kumar T.K.A."/>
            <person name="Kuo A."/>
            <person name="LaButti K."/>
            <person name="Larrondo L.F."/>
            <person name="Lindquist E."/>
            <person name="Ling A."/>
            <person name="Lombard V."/>
            <person name="Lucas S."/>
            <person name="Lundell T."/>
            <person name="Martin R."/>
            <person name="McLaughlin D.J."/>
            <person name="Morgenstern I."/>
            <person name="Morin E."/>
            <person name="Murat C."/>
            <person name="Nagy L.G."/>
            <person name="Nolan M."/>
            <person name="Ohm R.A."/>
            <person name="Patyshakuliyeva A."/>
            <person name="Rokas A."/>
            <person name="Ruiz-Duenas F.J."/>
            <person name="Sabat G."/>
            <person name="Salamov A."/>
            <person name="Samejima M."/>
            <person name="Schmutz J."/>
            <person name="Slot J.C."/>
            <person name="St John F."/>
            <person name="Stenlid J."/>
            <person name="Sun H."/>
            <person name="Sun S."/>
            <person name="Syed K."/>
            <person name="Tsang A."/>
            <person name="Wiebenga A."/>
            <person name="Young D."/>
            <person name="Pisabarro A."/>
            <person name="Eastwood D.C."/>
            <person name="Martin F."/>
            <person name="Cullen D."/>
            <person name="Grigoriev I.V."/>
            <person name="Hibbett D.S."/>
        </authorList>
    </citation>
    <scope>NUCLEOTIDE SEQUENCE [LARGE SCALE GENOMIC DNA]</scope>
    <source>
        <strain evidence="5 6">ATCC 11539</strain>
    </source>
</reference>
<feature type="region of interest" description="Disordered" evidence="3">
    <location>
        <begin position="225"/>
        <end position="257"/>
    </location>
</feature>
<evidence type="ECO:0000259" key="4">
    <source>
        <dbReference type="PROSITE" id="PS51462"/>
    </source>
</evidence>
<dbReference type="HOGENOM" id="CLU_037162_2_0_1"/>